<evidence type="ECO:0000256" key="1">
    <source>
        <dbReference type="SAM" id="MobiDB-lite"/>
    </source>
</evidence>
<accession>J3NGC0</accession>
<protein>
    <submittedName>
        <fullName evidence="2 3">Uncharacterized protein</fullName>
    </submittedName>
</protein>
<reference evidence="2" key="2">
    <citation type="submission" date="2010-07" db="EMBL/GenBank/DDBJ databases">
        <authorList>
            <consortium name="The Broad Institute Genome Sequencing Platform"/>
            <consortium name="Broad Institute Genome Sequencing Center for Infectious Disease"/>
            <person name="Ma L.-J."/>
            <person name="Dead R."/>
            <person name="Young S."/>
            <person name="Zeng Q."/>
            <person name="Koehrsen M."/>
            <person name="Alvarado L."/>
            <person name="Berlin A."/>
            <person name="Chapman S.B."/>
            <person name="Chen Z."/>
            <person name="Freedman E."/>
            <person name="Gellesch M."/>
            <person name="Goldberg J."/>
            <person name="Griggs A."/>
            <person name="Gujja S."/>
            <person name="Heilman E.R."/>
            <person name="Heiman D."/>
            <person name="Hepburn T."/>
            <person name="Howarth C."/>
            <person name="Jen D."/>
            <person name="Larson L."/>
            <person name="Mehta T."/>
            <person name="Neiman D."/>
            <person name="Pearson M."/>
            <person name="Roberts A."/>
            <person name="Saif S."/>
            <person name="Shea T."/>
            <person name="Shenoy N."/>
            <person name="Sisk P."/>
            <person name="Stolte C."/>
            <person name="Sykes S."/>
            <person name="Walk T."/>
            <person name="White J."/>
            <person name="Yandava C."/>
            <person name="Haas B."/>
            <person name="Nusbaum C."/>
            <person name="Birren B."/>
        </authorList>
    </citation>
    <scope>NUCLEOTIDE SEQUENCE</scope>
    <source>
        <strain evidence="2">R3-111a-1</strain>
    </source>
</reference>
<feature type="region of interest" description="Disordered" evidence="1">
    <location>
        <begin position="230"/>
        <end position="325"/>
    </location>
</feature>
<feature type="compositionally biased region" description="Low complexity" evidence="1">
    <location>
        <begin position="24"/>
        <end position="37"/>
    </location>
</feature>
<dbReference type="RefSeq" id="XP_009216319.1">
    <property type="nucleotide sequence ID" value="XM_009218055.1"/>
</dbReference>
<dbReference type="eggNOG" id="ENOG502R2IV">
    <property type="taxonomic scope" value="Eukaryota"/>
</dbReference>
<feature type="compositionally biased region" description="Low complexity" evidence="1">
    <location>
        <begin position="186"/>
        <end position="195"/>
    </location>
</feature>
<sequence>MSLIEPPSASTRDQIHSCPAQDASSSNSSSRSTYTTSHAVAHHTANQTHHRQDSFDNVIYQEFYQALEEHRQQPATKTNMAATAALQEARPMMFETSASDTSSAPTSPPAPPLPNKNTRRSRMLDGMIIKLDAHREVATPHDVYLSSEEDASSSADDFSDYDWESSSEVDLPEAGVELCEGKLAASPTSSSGSSPSVPPPRRSHEITARAVAVVFSGKPAMIELSHCSKRCTSRSETNNNTPTAPTVSTDDLASSASSVMTSGSSRVEPVTTTTDEDELRYNGHLSTRTDSLHSNSSSTSDLSFSHRMSASSASSTPSRSAADKISMDMNRRQSSNAMLTAMLSRQQPPPFLSIDPYANGSTSLNASPARKSTLSAVSPTAQQQQPPTSATPKTPKTPTALFKEFSRSVSNTLNRKRSRQSLVGVSTPTSALRDSHVLSSPMPPIDDDAVSEYGPSIDRDPATPEHQQPQRPRTAVSSSLQRPERRDSLRSASTSSPTSSEKKTAAGPSSNNRWSTLNVRRRSMKLANKIL</sequence>
<organism evidence="2">
    <name type="scientific">Gaeumannomyces tritici (strain R3-111a-1)</name>
    <name type="common">Wheat and barley take-all root rot fungus</name>
    <name type="synonym">Gaeumannomyces graminis var. tritici</name>
    <dbReference type="NCBI Taxonomy" id="644352"/>
    <lineage>
        <taxon>Eukaryota</taxon>
        <taxon>Fungi</taxon>
        <taxon>Dikarya</taxon>
        <taxon>Ascomycota</taxon>
        <taxon>Pezizomycotina</taxon>
        <taxon>Sordariomycetes</taxon>
        <taxon>Sordariomycetidae</taxon>
        <taxon>Magnaporthales</taxon>
        <taxon>Magnaporthaceae</taxon>
        <taxon>Gaeumannomyces</taxon>
    </lineage>
</organism>
<gene>
    <name evidence="3" type="primary">20340769</name>
    <name evidence="2" type="ORF">GGTG_00311</name>
</gene>
<reference evidence="4" key="1">
    <citation type="submission" date="2010-07" db="EMBL/GenBank/DDBJ databases">
        <title>The genome sequence of Gaeumannomyces graminis var. tritici strain R3-111a-1.</title>
        <authorList>
            <consortium name="The Broad Institute Genome Sequencing Platform"/>
            <person name="Ma L.-J."/>
            <person name="Dead R."/>
            <person name="Young S."/>
            <person name="Zeng Q."/>
            <person name="Koehrsen M."/>
            <person name="Alvarado L."/>
            <person name="Berlin A."/>
            <person name="Chapman S.B."/>
            <person name="Chen Z."/>
            <person name="Freedman E."/>
            <person name="Gellesch M."/>
            <person name="Goldberg J."/>
            <person name="Griggs A."/>
            <person name="Gujja S."/>
            <person name="Heilman E.R."/>
            <person name="Heiman D."/>
            <person name="Hepburn T."/>
            <person name="Howarth C."/>
            <person name="Jen D."/>
            <person name="Larson L."/>
            <person name="Mehta T."/>
            <person name="Neiman D."/>
            <person name="Pearson M."/>
            <person name="Roberts A."/>
            <person name="Saif S."/>
            <person name="Shea T."/>
            <person name="Shenoy N."/>
            <person name="Sisk P."/>
            <person name="Stolte C."/>
            <person name="Sykes S."/>
            <person name="Walk T."/>
            <person name="White J."/>
            <person name="Yandava C."/>
            <person name="Haas B."/>
            <person name="Nusbaum C."/>
            <person name="Birren B."/>
        </authorList>
    </citation>
    <scope>NUCLEOTIDE SEQUENCE [LARGE SCALE GENOMIC DNA]</scope>
    <source>
        <strain evidence="4">R3-111a-1</strain>
    </source>
</reference>
<dbReference type="Proteomes" id="UP000006039">
    <property type="component" value="Unassembled WGS sequence"/>
</dbReference>
<reference evidence="3" key="5">
    <citation type="submission" date="2018-04" db="UniProtKB">
        <authorList>
            <consortium name="EnsemblFungi"/>
        </authorList>
    </citation>
    <scope>IDENTIFICATION</scope>
    <source>
        <strain evidence="3">R3-111a-1</strain>
    </source>
</reference>
<feature type="compositionally biased region" description="Low complexity" evidence="1">
    <location>
        <begin position="378"/>
        <end position="399"/>
    </location>
</feature>
<dbReference type="EnsemblFungi" id="EJT80310">
    <property type="protein sequence ID" value="EJT80310"/>
    <property type="gene ID" value="GGTG_00311"/>
</dbReference>
<feature type="compositionally biased region" description="Low complexity" evidence="1">
    <location>
        <begin position="96"/>
        <end position="105"/>
    </location>
</feature>
<reference evidence="2" key="3">
    <citation type="submission" date="2010-09" db="EMBL/GenBank/DDBJ databases">
        <title>Annotation of Gaeumannomyces graminis var. tritici R3-111a-1.</title>
        <authorList>
            <consortium name="The Broad Institute Genome Sequencing Platform"/>
            <person name="Ma L.-J."/>
            <person name="Dead R."/>
            <person name="Young S.K."/>
            <person name="Zeng Q."/>
            <person name="Gargeya S."/>
            <person name="Fitzgerald M."/>
            <person name="Haas B."/>
            <person name="Abouelleil A."/>
            <person name="Alvarado L."/>
            <person name="Arachchi H.M."/>
            <person name="Berlin A."/>
            <person name="Brown A."/>
            <person name="Chapman S.B."/>
            <person name="Chen Z."/>
            <person name="Dunbar C."/>
            <person name="Freedman E."/>
            <person name="Gearin G."/>
            <person name="Gellesch M."/>
            <person name="Goldberg J."/>
            <person name="Griggs A."/>
            <person name="Gujja S."/>
            <person name="Heiman D."/>
            <person name="Howarth C."/>
            <person name="Larson L."/>
            <person name="Lui A."/>
            <person name="MacDonald P.J.P."/>
            <person name="Mehta T."/>
            <person name="Montmayeur A."/>
            <person name="Murphy C."/>
            <person name="Neiman D."/>
            <person name="Pearson M."/>
            <person name="Priest M."/>
            <person name="Roberts A."/>
            <person name="Saif S."/>
            <person name="Shea T."/>
            <person name="Shenoy N."/>
            <person name="Sisk P."/>
            <person name="Stolte C."/>
            <person name="Sykes S."/>
            <person name="Yandava C."/>
            <person name="Wortman J."/>
            <person name="Nusbaum C."/>
            <person name="Birren B."/>
        </authorList>
    </citation>
    <scope>NUCLEOTIDE SEQUENCE</scope>
    <source>
        <strain evidence="2">R3-111a-1</strain>
    </source>
</reference>
<evidence type="ECO:0000313" key="4">
    <source>
        <dbReference type="Proteomes" id="UP000006039"/>
    </source>
</evidence>
<feature type="compositionally biased region" description="Acidic residues" evidence="1">
    <location>
        <begin position="147"/>
        <end position="170"/>
    </location>
</feature>
<evidence type="ECO:0000313" key="2">
    <source>
        <dbReference type="EMBL" id="EJT80310.1"/>
    </source>
</evidence>
<dbReference type="VEuPathDB" id="FungiDB:GGTG_00311"/>
<feature type="region of interest" description="Disordered" evidence="1">
    <location>
        <begin position="1"/>
        <end position="51"/>
    </location>
</feature>
<dbReference type="EMBL" id="GL385395">
    <property type="protein sequence ID" value="EJT80310.1"/>
    <property type="molecule type" value="Genomic_DNA"/>
</dbReference>
<feature type="compositionally biased region" description="Low complexity" evidence="1">
    <location>
        <begin position="286"/>
        <end position="320"/>
    </location>
</feature>
<reference evidence="3" key="4">
    <citation type="journal article" date="2015" name="G3 (Bethesda)">
        <title>Genome sequences of three phytopathogenic species of the Magnaporthaceae family of fungi.</title>
        <authorList>
            <person name="Okagaki L.H."/>
            <person name="Nunes C.C."/>
            <person name="Sailsbery J."/>
            <person name="Clay B."/>
            <person name="Brown D."/>
            <person name="John T."/>
            <person name="Oh Y."/>
            <person name="Young N."/>
            <person name="Fitzgerald M."/>
            <person name="Haas B.J."/>
            <person name="Zeng Q."/>
            <person name="Young S."/>
            <person name="Adiconis X."/>
            <person name="Fan L."/>
            <person name="Levin J.Z."/>
            <person name="Mitchell T.K."/>
            <person name="Okubara P.A."/>
            <person name="Farman M.L."/>
            <person name="Kohn L.M."/>
            <person name="Birren B."/>
            <person name="Ma L.-J."/>
            <person name="Dean R.A."/>
        </authorList>
    </citation>
    <scope>NUCLEOTIDE SEQUENCE</scope>
    <source>
        <strain evidence="3">R3-111a-1</strain>
    </source>
</reference>
<feature type="region of interest" description="Disordered" evidence="1">
    <location>
        <begin position="350"/>
        <end position="531"/>
    </location>
</feature>
<feature type="region of interest" description="Disordered" evidence="1">
    <location>
        <begin position="95"/>
        <end position="119"/>
    </location>
</feature>
<dbReference type="OrthoDB" id="4838114at2759"/>
<feature type="region of interest" description="Disordered" evidence="1">
    <location>
        <begin position="144"/>
        <end position="170"/>
    </location>
</feature>
<feature type="compositionally biased region" description="Polar residues" evidence="1">
    <location>
        <begin position="465"/>
        <end position="481"/>
    </location>
</feature>
<evidence type="ECO:0000313" key="3">
    <source>
        <dbReference type="EnsemblFungi" id="EJT80310"/>
    </source>
</evidence>
<feature type="region of interest" description="Disordered" evidence="1">
    <location>
        <begin position="183"/>
        <end position="203"/>
    </location>
</feature>
<feature type="compositionally biased region" description="Polar residues" evidence="1">
    <location>
        <begin position="507"/>
        <end position="518"/>
    </location>
</feature>
<dbReference type="GeneID" id="20340769"/>
<name>J3NGC0_GAET3</name>
<proteinExistence type="predicted"/>
<keyword evidence="4" id="KW-1185">Reference proteome</keyword>
<feature type="compositionally biased region" description="Polar residues" evidence="1">
    <location>
        <begin position="359"/>
        <end position="377"/>
    </location>
</feature>
<dbReference type="HOGENOM" id="CLU_512920_0_0_1"/>
<feature type="compositionally biased region" description="Polar residues" evidence="1">
    <location>
        <begin position="420"/>
        <end position="432"/>
    </location>
</feature>
<dbReference type="AlphaFoldDB" id="J3NGC0"/>
<feature type="compositionally biased region" description="Low complexity" evidence="1">
    <location>
        <begin position="254"/>
        <end position="265"/>
    </location>
</feature>
<feature type="compositionally biased region" description="Polar residues" evidence="1">
    <location>
        <begin position="234"/>
        <end position="252"/>
    </location>
</feature>